<protein>
    <recommendedName>
        <fullName evidence="3">HEPN domain-containing protein</fullName>
    </recommendedName>
</protein>
<dbReference type="Proteomes" id="UP000694257">
    <property type="component" value="Chromosome"/>
</dbReference>
<evidence type="ECO:0000313" key="1">
    <source>
        <dbReference type="EMBL" id="QXN89810.1"/>
    </source>
</evidence>
<sequence length="272" mass="31149">MSVQISGGDVARLFGSTGKARSRLQRWKTLPGREYVADEVLGHVSSAIFDIEPEAIQQLETEHPLGDLREDFDSTVPLIRDWRPDFAFSHLFHFCLEDLGRVFSWQEFRDDWSAMPTRRPWLRDPANAMQRRAANFLVERKGFAEDRALAAARAALQWRIGAFYYSFLREAYALSWLRRQGLPALSHPLADALFRADLWCSTAVVSIYIENPHYRSGIQGRKHPAQHYLGDQCHFDFVDLRMAKPGKFGTVALPTDEEMQICANTLRANLHA</sequence>
<organism evidence="1 2">
    <name type="scientific">Nocardia iowensis</name>
    <dbReference type="NCBI Taxonomy" id="204891"/>
    <lineage>
        <taxon>Bacteria</taxon>
        <taxon>Bacillati</taxon>
        <taxon>Actinomycetota</taxon>
        <taxon>Actinomycetes</taxon>
        <taxon>Mycobacteriales</taxon>
        <taxon>Nocardiaceae</taxon>
        <taxon>Nocardia</taxon>
    </lineage>
</organism>
<dbReference type="EMBL" id="CP078145">
    <property type="protein sequence ID" value="QXN89810.1"/>
    <property type="molecule type" value="Genomic_DNA"/>
</dbReference>
<accession>A0ABX8RNE0</accession>
<dbReference type="RefSeq" id="WP_218470677.1">
    <property type="nucleotide sequence ID" value="NZ_BAABJN010000006.1"/>
</dbReference>
<evidence type="ECO:0008006" key="3">
    <source>
        <dbReference type="Google" id="ProtNLM"/>
    </source>
</evidence>
<proteinExistence type="predicted"/>
<reference evidence="1 2" key="1">
    <citation type="submission" date="2021-07" db="EMBL/GenBank/DDBJ databases">
        <title>Whole Genome Sequence of Nocardia Iowensis.</title>
        <authorList>
            <person name="Lamm A."/>
            <person name="Collins-Fairclough A.M."/>
            <person name="Bunk B."/>
            <person name="Sproer C."/>
        </authorList>
    </citation>
    <scope>NUCLEOTIDE SEQUENCE [LARGE SCALE GENOMIC DNA]</scope>
    <source>
        <strain evidence="1 2">NRRL 5646</strain>
    </source>
</reference>
<gene>
    <name evidence="1" type="ORF">KV110_30765</name>
</gene>
<evidence type="ECO:0000313" key="2">
    <source>
        <dbReference type="Proteomes" id="UP000694257"/>
    </source>
</evidence>
<keyword evidence="2" id="KW-1185">Reference proteome</keyword>
<name>A0ABX8RNE0_NOCIO</name>